<sequence>MKIFKNFNVNIENMTYWDNFRDEDIDCSSIPEYTDDQILLERKRKLVRATVGVPIGISFLAAFFMLIIIDIIYLINKINDKSFSFLDGVNKLREIEPSQYGFAIVALAALQATIFIGAQNRAHSKDLPLGLSILSASFNSFSKIFSFLTAMLLMIITIISFGDFTAYICIFLFWTSASICGLFSDDLAVVRKNLTTLEFDKKYYEGEKDNKNISDGSLERVWKYVKEKINSFCESHEFSAYKMIFSLVFWRKNTLIQFFLYVTLGMIFRYLNDYEMPKWLFLVIATFVVYLLGSAFTLILYLSLMSLREKSKFELIIFKFSYYVIPVFTLINLPFNYIIITFAIVNIIFSIFRMRSFVKSEVGEKILNKFYLMRLEETERAININRKIENLNSIK</sequence>
<evidence type="ECO:0000313" key="3">
    <source>
        <dbReference type="Proteomes" id="UP000516404"/>
    </source>
</evidence>
<dbReference type="Proteomes" id="UP000516404">
    <property type="component" value="Chromosome"/>
</dbReference>
<keyword evidence="1" id="KW-0472">Membrane</keyword>
<feature type="transmembrane region" description="Helical" evidence="1">
    <location>
        <begin position="255"/>
        <end position="272"/>
    </location>
</feature>
<dbReference type="AlphaFoldDB" id="A0A7H2BEW1"/>
<feature type="transmembrane region" description="Helical" evidence="1">
    <location>
        <begin position="130"/>
        <end position="158"/>
    </location>
</feature>
<dbReference type="KEGG" id="rter:IDM49_02710"/>
<proteinExistence type="predicted"/>
<dbReference type="GeneID" id="96623137"/>
<evidence type="ECO:0000256" key="1">
    <source>
        <dbReference type="SAM" id="Phobius"/>
    </source>
</evidence>
<feature type="transmembrane region" description="Helical" evidence="1">
    <location>
        <begin position="278"/>
        <end position="301"/>
    </location>
</feature>
<keyword evidence="1" id="KW-1133">Transmembrane helix</keyword>
<accession>A0A7H2BEW1</accession>
<gene>
    <name evidence="2" type="ORF">IDM49_02710</name>
</gene>
<reference evidence="2 3" key="1">
    <citation type="submission" date="2020-09" db="EMBL/GenBank/DDBJ databases">
        <title>Investigation of environmental microbes.</title>
        <authorList>
            <person name="Ou Y."/>
            <person name="Kang Q."/>
        </authorList>
    </citation>
    <scope>NUCLEOTIDE SEQUENCE [LARGE SCALE GENOMIC DNA]</scope>
    <source>
        <strain evidence="2 3">KJZ-14</strain>
    </source>
</reference>
<dbReference type="RefSeq" id="WP_190724940.1">
    <property type="nucleotide sequence ID" value="NZ_CP061539.1"/>
</dbReference>
<name>A0A7H2BEW1_9MICC</name>
<feature type="transmembrane region" description="Helical" evidence="1">
    <location>
        <begin position="164"/>
        <end position="183"/>
    </location>
</feature>
<feature type="transmembrane region" description="Helical" evidence="1">
    <location>
        <begin position="51"/>
        <end position="75"/>
    </location>
</feature>
<organism evidence="2 3">
    <name type="scientific">Rothia terrae</name>
    <dbReference type="NCBI Taxonomy" id="396015"/>
    <lineage>
        <taxon>Bacteria</taxon>
        <taxon>Bacillati</taxon>
        <taxon>Actinomycetota</taxon>
        <taxon>Actinomycetes</taxon>
        <taxon>Micrococcales</taxon>
        <taxon>Micrococcaceae</taxon>
        <taxon>Rothia</taxon>
    </lineage>
</organism>
<keyword evidence="3" id="KW-1185">Reference proteome</keyword>
<dbReference type="EMBL" id="CP061539">
    <property type="protein sequence ID" value="QNV38207.1"/>
    <property type="molecule type" value="Genomic_DNA"/>
</dbReference>
<keyword evidence="1" id="KW-0812">Transmembrane</keyword>
<protein>
    <submittedName>
        <fullName evidence="2">Uncharacterized protein</fullName>
    </submittedName>
</protein>
<evidence type="ECO:0000313" key="2">
    <source>
        <dbReference type="EMBL" id="QNV38207.1"/>
    </source>
</evidence>
<feature type="transmembrane region" description="Helical" evidence="1">
    <location>
        <begin position="100"/>
        <end position="118"/>
    </location>
</feature>